<sequence>MLGVLNLGVSRCSYFLLDFSLSQYQPLHFLQSSFLIEALLSLIYSNTMKVVAAYLLAVLGGNTSPSADDVKNILSSVGAEADGDRIELLIVPSERQRYH</sequence>
<dbReference type="Proteomes" id="UP000238479">
    <property type="component" value="Chromosome 5"/>
</dbReference>
<reference evidence="6 7" key="1">
    <citation type="journal article" date="2018" name="Nat. Genet.">
        <title>The Rosa genome provides new insights in the design of modern roses.</title>
        <authorList>
            <person name="Bendahmane M."/>
        </authorList>
    </citation>
    <scope>NUCLEOTIDE SEQUENCE [LARGE SCALE GENOMIC DNA]</scope>
    <source>
        <strain evidence="7">cv. Old Blush</strain>
    </source>
</reference>
<dbReference type="InterPro" id="IPR044076">
    <property type="entry name" value="Ribosomal_P2"/>
</dbReference>
<evidence type="ECO:0000256" key="3">
    <source>
        <dbReference type="ARBA" id="ARBA00011266"/>
    </source>
</evidence>
<dbReference type="Gene3D" id="1.10.10.1410">
    <property type="match status" value="1"/>
</dbReference>
<gene>
    <name evidence="6" type="ORF">RchiOBHm_Chr5g0043451</name>
</gene>
<keyword evidence="5" id="KW-0687">Ribonucleoprotein</keyword>
<dbReference type="FunFam" id="1.10.10.1410:FF:000002">
    <property type="entry name" value="60S acidic ribosomal protein P2"/>
    <property type="match status" value="1"/>
</dbReference>
<protein>
    <recommendedName>
        <fullName evidence="8">60S acidic ribosomal protein P2</fullName>
    </recommendedName>
</protein>
<dbReference type="PANTHER" id="PTHR21141:SF5">
    <property type="entry name" value="LARGE RIBOSOMAL SUBUNIT PROTEIN P2"/>
    <property type="match status" value="1"/>
</dbReference>
<dbReference type="GO" id="GO:0022625">
    <property type="term" value="C:cytosolic large ribosomal subunit"/>
    <property type="evidence" value="ECO:0007669"/>
    <property type="project" value="InterPro"/>
</dbReference>
<name>A0A2P6QDC5_ROSCH</name>
<proteinExistence type="inferred from homology"/>
<comment type="similarity">
    <text evidence="2">Belongs to the eukaryotic ribosomal protein P1/P2 family.</text>
</comment>
<comment type="caution">
    <text evidence="6">The sequence shown here is derived from an EMBL/GenBank/DDBJ whole genome shotgun (WGS) entry which is preliminary data.</text>
</comment>
<evidence type="ECO:0008006" key="8">
    <source>
        <dbReference type="Google" id="ProtNLM"/>
    </source>
</evidence>
<evidence type="ECO:0000313" key="7">
    <source>
        <dbReference type="Proteomes" id="UP000238479"/>
    </source>
</evidence>
<dbReference type="AlphaFoldDB" id="A0A2P6QDC5"/>
<dbReference type="CDD" id="cd05833">
    <property type="entry name" value="Ribosomal_P2"/>
    <property type="match status" value="1"/>
</dbReference>
<dbReference type="GO" id="GO:0002182">
    <property type="term" value="P:cytoplasmic translational elongation"/>
    <property type="evidence" value="ECO:0007669"/>
    <property type="project" value="InterPro"/>
</dbReference>
<evidence type="ECO:0000256" key="2">
    <source>
        <dbReference type="ARBA" id="ARBA00005436"/>
    </source>
</evidence>
<organism evidence="6 7">
    <name type="scientific">Rosa chinensis</name>
    <name type="common">China rose</name>
    <dbReference type="NCBI Taxonomy" id="74649"/>
    <lineage>
        <taxon>Eukaryota</taxon>
        <taxon>Viridiplantae</taxon>
        <taxon>Streptophyta</taxon>
        <taxon>Embryophyta</taxon>
        <taxon>Tracheophyta</taxon>
        <taxon>Spermatophyta</taxon>
        <taxon>Magnoliopsida</taxon>
        <taxon>eudicotyledons</taxon>
        <taxon>Gunneridae</taxon>
        <taxon>Pentapetalae</taxon>
        <taxon>rosids</taxon>
        <taxon>fabids</taxon>
        <taxon>Rosales</taxon>
        <taxon>Rosaceae</taxon>
        <taxon>Rosoideae</taxon>
        <taxon>Rosoideae incertae sedis</taxon>
        <taxon>Rosa</taxon>
    </lineage>
</organism>
<dbReference type="EMBL" id="PDCK01000043">
    <property type="protein sequence ID" value="PRQ32176.1"/>
    <property type="molecule type" value="Genomic_DNA"/>
</dbReference>
<evidence type="ECO:0000256" key="4">
    <source>
        <dbReference type="ARBA" id="ARBA00022980"/>
    </source>
</evidence>
<keyword evidence="4" id="KW-0689">Ribosomal protein</keyword>
<dbReference type="GO" id="GO:0003735">
    <property type="term" value="F:structural constituent of ribosome"/>
    <property type="evidence" value="ECO:0007669"/>
    <property type="project" value="InterPro"/>
</dbReference>
<comment type="function">
    <text evidence="1">Plays an important role in the elongation step of protein synthesis.</text>
</comment>
<accession>A0A2P6QDC5</accession>
<keyword evidence="7" id="KW-1185">Reference proteome</keyword>
<dbReference type="PANTHER" id="PTHR21141">
    <property type="entry name" value="60S ACIDIC RIBOSOMAL PROTEIN FAMILY MEMBER"/>
    <property type="match status" value="1"/>
</dbReference>
<evidence type="ECO:0000313" key="6">
    <source>
        <dbReference type="EMBL" id="PRQ32176.1"/>
    </source>
</evidence>
<evidence type="ECO:0000256" key="5">
    <source>
        <dbReference type="ARBA" id="ARBA00023274"/>
    </source>
</evidence>
<dbReference type="STRING" id="74649.A0A2P6QDC5"/>
<dbReference type="Gramene" id="PRQ32176">
    <property type="protein sequence ID" value="PRQ32176"/>
    <property type="gene ID" value="RchiOBHm_Chr5g0043451"/>
</dbReference>
<evidence type="ECO:0000256" key="1">
    <source>
        <dbReference type="ARBA" id="ARBA00003362"/>
    </source>
</evidence>
<dbReference type="InterPro" id="IPR038716">
    <property type="entry name" value="P1/P2_N_sf"/>
</dbReference>
<comment type="subunit">
    <text evidence="3">P1 and P2 exist as dimers at the large ribosomal subunit.</text>
</comment>